<dbReference type="Proteomes" id="UP001172778">
    <property type="component" value="Unassembled WGS sequence"/>
</dbReference>
<protein>
    <submittedName>
        <fullName evidence="2">Dockerin type I domain-containing protein</fullName>
    </submittedName>
</protein>
<feature type="compositionally biased region" description="Low complexity" evidence="1">
    <location>
        <begin position="58"/>
        <end position="67"/>
    </location>
</feature>
<dbReference type="EMBL" id="JARRAF010000189">
    <property type="protein sequence ID" value="MDK2127154.1"/>
    <property type="molecule type" value="Genomic_DNA"/>
</dbReference>
<dbReference type="Pfam" id="PF00404">
    <property type="entry name" value="Dockerin_1"/>
    <property type="match status" value="1"/>
</dbReference>
<feature type="region of interest" description="Disordered" evidence="1">
    <location>
        <begin position="42"/>
        <end position="89"/>
    </location>
</feature>
<evidence type="ECO:0000313" key="3">
    <source>
        <dbReference type="Proteomes" id="UP001172778"/>
    </source>
</evidence>
<dbReference type="RefSeq" id="WP_284103458.1">
    <property type="nucleotide sequence ID" value="NZ_JARRAF010000189.1"/>
</dbReference>
<sequence>KLLQLTGKGDAQVTIRLAGDLNRDGAVDGTDSTLFEQALAAANGAPSPAGEGGGSGNQTGTPSNTTTASISPALPGATQPPGMAADLNGDGVLTAADRQLLYANYGWRANQAPLVQAGAGIRTPANGAPSPAGEGGGSGNGSGALPNTTN</sequence>
<feature type="non-terminal residue" evidence="2">
    <location>
        <position position="1"/>
    </location>
</feature>
<name>A0ABT7E4I3_9NEIS</name>
<feature type="compositionally biased region" description="Gly residues" evidence="1">
    <location>
        <begin position="133"/>
        <end position="142"/>
    </location>
</feature>
<accession>A0ABT7E4I3</accession>
<feature type="region of interest" description="Disordered" evidence="1">
    <location>
        <begin position="120"/>
        <end position="150"/>
    </location>
</feature>
<dbReference type="InterPro" id="IPR036439">
    <property type="entry name" value="Dockerin_dom_sf"/>
</dbReference>
<evidence type="ECO:0000256" key="1">
    <source>
        <dbReference type="SAM" id="MobiDB-lite"/>
    </source>
</evidence>
<keyword evidence="3" id="KW-1185">Reference proteome</keyword>
<feature type="non-terminal residue" evidence="2">
    <location>
        <position position="150"/>
    </location>
</feature>
<reference evidence="2" key="1">
    <citation type="submission" date="2023-03" db="EMBL/GenBank/DDBJ databases">
        <title>Chitinimonas shenzhenensis gen. nov., sp. nov., a novel member of family Burkholderiaceae isolated from activated sludge collected in Shen Zhen, China.</title>
        <authorList>
            <person name="Wang X."/>
        </authorList>
    </citation>
    <scope>NUCLEOTIDE SEQUENCE</scope>
    <source>
        <strain evidence="2">DQS-5</strain>
    </source>
</reference>
<organism evidence="2 3">
    <name type="scientific">Parachitinimonas caeni</name>
    <dbReference type="NCBI Taxonomy" id="3031301"/>
    <lineage>
        <taxon>Bacteria</taxon>
        <taxon>Pseudomonadati</taxon>
        <taxon>Pseudomonadota</taxon>
        <taxon>Betaproteobacteria</taxon>
        <taxon>Neisseriales</taxon>
        <taxon>Chitinibacteraceae</taxon>
        <taxon>Parachitinimonas</taxon>
    </lineage>
</organism>
<gene>
    <name evidence="2" type="ORF">PZA18_24260</name>
</gene>
<comment type="caution">
    <text evidence="2">The sequence shown here is derived from an EMBL/GenBank/DDBJ whole genome shotgun (WGS) entry which is preliminary data.</text>
</comment>
<dbReference type="Gene3D" id="1.10.1330.10">
    <property type="entry name" value="Dockerin domain"/>
    <property type="match status" value="1"/>
</dbReference>
<evidence type="ECO:0000313" key="2">
    <source>
        <dbReference type="EMBL" id="MDK2127154.1"/>
    </source>
</evidence>
<dbReference type="InterPro" id="IPR002105">
    <property type="entry name" value="Dockerin_1_rpt"/>
</dbReference>
<proteinExistence type="predicted"/>